<feature type="region of interest" description="Disordered" evidence="1">
    <location>
        <begin position="700"/>
        <end position="723"/>
    </location>
</feature>
<accession>A0A8J4FXQ9</accession>
<proteinExistence type="predicted"/>
<evidence type="ECO:0000313" key="3">
    <source>
        <dbReference type="Proteomes" id="UP000722791"/>
    </source>
</evidence>
<dbReference type="EMBL" id="BNCQ01000001">
    <property type="protein sequence ID" value="GIL94745.1"/>
    <property type="molecule type" value="Genomic_DNA"/>
</dbReference>
<feature type="region of interest" description="Disordered" evidence="1">
    <location>
        <begin position="349"/>
        <end position="386"/>
    </location>
</feature>
<reference evidence="2" key="1">
    <citation type="journal article" date="2021" name="Proc. Natl. Acad. Sci. U.S.A.">
        <title>Three genomes in the algal genus Volvox reveal the fate of a haploid sex-determining region after a transition to homothallism.</title>
        <authorList>
            <person name="Yamamoto K."/>
            <person name="Hamaji T."/>
            <person name="Kawai-Toyooka H."/>
            <person name="Matsuzaki R."/>
            <person name="Takahashi F."/>
            <person name="Nishimura Y."/>
            <person name="Kawachi M."/>
            <person name="Noguchi H."/>
            <person name="Minakuchi Y."/>
            <person name="Umen J.G."/>
            <person name="Toyoda A."/>
            <person name="Nozaki H."/>
        </authorList>
    </citation>
    <scope>NUCLEOTIDE SEQUENCE</scope>
    <source>
        <strain evidence="2">NIES-3785</strain>
    </source>
</reference>
<protein>
    <submittedName>
        <fullName evidence="2">Uncharacterized protein</fullName>
    </submittedName>
</protein>
<feature type="non-terminal residue" evidence="2">
    <location>
        <position position="894"/>
    </location>
</feature>
<organism evidence="2 3">
    <name type="scientific">Volvox reticuliferus</name>
    <dbReference type="NCBI Taxonomy" id="1737510"/>
    <lineage>
        <taxon>Eukaryota</taxon>
        <taxon>Viridiplantae</taxon>
        <taxon>Chlorophyta</taxon>
        <taxon>core chlorophytes</taxon>
        <taxon>Chlorophyceae</taxon>
        <taxon>CS clade</taxon>
        <taxon>Chlamydomonadales</taxon>
        <taxon>Volvocaceae</taxon>
        <taxon>Volvox</taxon>
    </lineage>
</organism>
<feature type="compositionally biased region" description="Polar residues" evidence="1">
    <location>
        <begin position="700"/>
        <end position="713"/>
    </location>
</feature>
<feature type="region of interest" description="Disordered" evidence="1">
    <location>
        <begin position="400"/>
        <end position="464"/>
    </location>
</feature>
<feature type="compositionally biased region" description="Acidic residues" evidence="1">
    <location>
        <begin position="352"/>
        <end position="367"/>
    </location>
</feature>
<comment type="caution">
    <text evidence="2">The sequence shown here is derived from an EMBL/GenBank/DDBJ whole genome shotgun (WGS) entry which is preliminary data.</text>
</comment>
<sequence>MYVQAMLMRIDCNTWHIEKSEMSAAVTGSPFRATQPALSTCCSTSTGPGLSAVSTMAPVQTQTADHWVMQHPQMNKIQHSQQDYFPYMYAAVHSDHPERPPITAAVKTAGRDANPPPLDAVTTHSPLKAAPRDPEIPASVPAAITVPYAARHIVTTGSSVDGTKVEPCRGVAAPPEALDVFAAAPVAPCSASDAVALGAQQRGEGGGVAGAPDGPFAVQGDPPAALLPEAVDAMVVEELPRPVLVQVASRGRRTGSRAAASERITRGTVGLFHPRLYLSGGDCIECGNEMMSRGKFERLAGTATAKWHVSIKVLPSGMTLGRWLQKHGLPVLQGRPRKRKAAECDGDCRVDAEEDSTEDDDDDDDDADAHLSIAHPKSVTDCSPPPQLLRMTLQPPRVIQASQSCKGPQLCQEPHQMPQPAPSPRPTQTTPLLRPGVGRATRMDEHSAPADSHAPNSSTHPAAGTPLDVIAAAAVLETSDGGDLSHFAAATPPGTMPDTSKPFMSYVPYAPAPAVRNDLVVQEGTDTPVMELLESLGILEEIYDTSDGPVDPSYNHTAAPTAATRAGTELISSPNSPPGILSLSTPIASLPLSSWLMQPEGLGNNTPSGGGGGGGEDDGDGDDAANAGTAERRKDFLEWAYSSRWSVSGEGGDRKVPPVDAAARCVPMCRSAQWGVRDGNGGGCSGGSCCGGVDNGRFQHSSRTPSQTPSRGGSESGLAPDIPALSEAPTTAVAAAAQAPTLAALCPSGGACPWRGLSIRRIGMVAEGAVGMLSGVRESCVSSSRTSGPGVATAAGSEVNNAISVGGGMSAAMAAVADAVTDASGVGWLRDSLTAPTPADGGTCDGGPATAAGVNSVVPCSPSSASRHRIAGGDLWDRGSESPYGSGTCRRSNG</sequence>
<dbReference type="AlphaFoldDB" id="A0A8J4FXQ9"/>
<feature type="region of interest" description="Disordered" evidence="1">
    <location>
        <begin position="598"/>
        <end position="627"/>
    </location>
</feature>
<gene>
    <name evidence="2" type="ORF">Vretimale_719</name>
</gene>
<evidence type="ECO:0000256" key="1">
    <source>
        <dbReference type="SAM" id="MobiDB-lite"/>
    </source>
</evidence>
<feature type="compositionally biased region" description="Polar residues" evidence="1">
    <location>
        <begin position="883"/>
        <end position="894"/>
    </location>
</feature>
<feature type="compositionally biased region" description="Low complexity" evidence="1">
    <location>
        <begin position="426"/>
        <end position="435"/>
    </location>
</feature>
<dbReference type="Proteomes" id="UP000722791">
    <property type="component" value="Unassembled WGS sequence"/>
</dbReference>
<feature type="region of interest" description="Disordered" evidence="1">
    <location>
        <begin position="862"/>
        <end position="894"/>
    </location>
</feature>
<evidence type="ECO:0000313" key="2">
    <source>
        <dbReference type="EMBL" id="GIL94745.1"/>
    </source>
</evidence>
<name>A0A8J4FXQ9_9CHLO</name>